<dbReference type="GO" id="GO:0008017">
    <property type="term" value="F:microtubule binding"/>
    <property type="evidence" value="ECO:0007669"/>
    <property type="project" value="InterPro"/>
</dbReference>
<feature type="compositionally biased region" description="Acidic residues" evidence="11">
    <location>
        <begin position="352"/>
        <end position="362"/>
    </location>
</feature>
<evidence type="ECO:0000313" key="15">
    <source>
        <dbReference type="Proteomes" id="UP000001593"/>
    </source>
</evidence>
<dbReference type="GO" id="GO:0005930">
    <property type="term" value="C:axoneme"/>
    <property type="evidence" value="ECO:0000318"/>
    <property type="project" value="GO_Central"/>
</dbReference>
<reference evidence="14 15" key="1">
    <citation type="journal article" date="2007" name="Science">
        <title>Sea anemone genome reveals ancestral eumetazoan gene repertoire and genomic organization.</title>
        <authorList>
            <person name="Putnam N.H."/>
            <person name="Srivastava M."/>
            <person name="Hellsten U."/>
            <person name="Dirks B."/>
            <person name="Chapman J."/>
            <person name="Salamov A."/>
            <person name="Terry A."/>
            <person name="Shapiro H."/>
            <person name="Lindquist E."/>
            <person name="Kapitonov V.V."/>
            <person name="Jurka J."/>
            <person name="Genikhovich G."/>
            <person name="Grigoriev I.V."/>
            <person name="Lucas S.M."/>
            <person name="Steele R.E."/>
            <person name="Finnerty J.R."/>
            <person name="Technau U."/>
            <person name="Martindale M.Q."/>
            <person name="Rokhsar D.S."/>
        </authorList>
    </citation>
    <scope>NUCLEOTIDE SEQUENCE [LARGE SCALE GENOMIC DNA]</scope>
    <source>
        <strain evidence="15">CH2 X CH6</strain>
    </source>
</reference>
<keyword evidence="3" id="KW-0963">Cytoplasm</keyword>
<dbReference type="AlphaFoldDB" id="A7RXQ3"/>
<accession>A7RXQ3</accession>
<proteinExistence type="inferred from homology"/>
<evidence type="ECO:0000256" key="6">
    <source>
        <dbReference type="ARBA" id="ARBA00023212"/>
    </source>
</evidence>
<dbReference type="STRING" id="45351.A7RXQ3"/>
<dbReference type="EMBL" id="DS469550">
    <property type="protein sequence ID" value="EDO43818.1"/>
    <property type="molecule type" value="Genomic_DNA"/>
</dbReference>
<evidence type="ECO:0000256" key="2">
    <source>
        <dbReference type="ARBA" id="ARBA00004430"/>
    </source>
</evidence>
<evidence type="ECO:0000313" key="14">
    <source>
        <dbReference type="EMBL" id="EDO43818.1"/>
    </source>
</evidence>
<comment type="subcellular location">
    <subcellularLocation>
        <location evidence="2">Cytoplasm</location>
        <location evidence="2">Cytoskeleton</location>
        <location evidence="2">Cilium axoneme</location>
    </subcellularLocation>
    <subcellularLocation>
        <location evidence="1">Cytoplasm</location>
        <location evidence="1">Cytoskeleton</location>
        <location evidence="1">Cilium basal body</location>
    </subcellularLocation>
</comment>
<evidence type="ECO:0000256" key="7">
    <source>
        <dbReference type="ARBA" id="ARBA00023273"/>
    </source>
</evidence>
<feature type="domain" description="TRAF3-interacting protein 1 N-terminal" evidence="12">
    <location>
        <begin position="6"/>
        <end position="115"/>
    </location>
</feature>
<feature type="compositionally biased region" description="Basic and acidic residues" evidence="11">
    <location>
        <begin position="385"/>
        <end position="403"/>
    </location>
</feature>
<dbReference type="Pfam" id="PF10243">
    <property type="entry name" value="MIP-T3"/>
    <property type="match status" value="1"/>
</dbReference>
<dbReference type="OMA" id="FRFLMDV"/>
<dbReference type="GO" id="GO:0048731">
    <property type="term" value="P:system development"/>
    <property type="evidence" value="ECO:0007669"/>
    <property type="project" value="UniProtKB-ARBA"/>
</dbReference>
<comment type="similarity">
    <text evidence="8">Belongs to the TRAF3IP1 family.</text>
</comment>
<keyword evidence="5 10" id="KW-0175">Coiled coil</keyword>
<dbReference type="GO" id="GO:0048513">
    <property type="term" value="P:animal organ development"/>
    <property type="evidence" value="ECO:0007669"/>
    <property type="project" value="UniProtKB-ARBA"/>
</dbReference>
<protein>
    <recommendedName>
        <fullName evidence="9">TRAF3-interacting protein 1</fullName>
    </recommendedName>
</protein>
<dbReference type="PANTHER" id="PTHR31363:SF0">
    <property type="entry name" value="TRAF3-INTERACTING PROTEIN 1"/>
    <property type="match status" value="1"/>
</dbReference>
<dbReference type="PANTHER" id="PTHR31363">
    <property type="entry name" value="TRAF3-INTERACTING PROTEIN 1"/>
    <property type="match status" value="1"/>
</dbReference>
<feature type="coiled-coil region" evidence="10">
    <location>
        <begin position="497"/>
        <end position="524"/>
    </location>
</feature>
<dbReference type="KEGG" id="nve:5515833"/>
<dbReference type="GO" id="GO:0060271">
    <property type="term" value="P:cilium assembly"/>
    <property type="evidence" value="ECO:0000318"/>
    <property type="project" value="GO_Central"/>
</dbReference>
<dbReference type="GO" id="GO:0070507">
    <property type="term" value="P:regulation of microtubule cytoskeleton organization"/>
    <property type="evidence" value="ECO:0000318"/>
    <property type="project" value="GO_Central"/>
</dbReference>
<dbReference type="FunFam" id="1.10.418.50:FF:000001">
    <property type="entry name" value="TRAF3-interacting protein 1 isoform X1"/>
    <property type="match status" value="1"/>
</dbReference>
<sequence length="543" mass="60768">MDASIAKKTQDTLGKVIKKPPLTDKLLSKPPFRFLHDIITEVIKNTGFLKGLYSADELNSANVKEKDAKIAFLQKAIDVVAIVSGASLSVRPSKIVAGHEPEKTNEFLQALGKAVISKKSSSDAVKTVLSGGKAGESKTKDRSRSRDREKSKEPENEKKEDKRKDSAKSKGKDGDRKKREDSGKKDKDKENDKENEPRRKDRSRDKDKRDKEPEKEKINIQKKEVESSDVVDPSLASAEQEDEEVPPNRMPRPTSAKGQRRRPAEGEGDDFQESEGVTGTDSSSPVPTEQMNGIGNDDHLPPQVAQSRQMARPSSARPAPPKIKKQQDELEDQVGRIGSGKQVTNVIVDDGKDLDDDDDTFVVEDPSTMQNHVDSTPSNESLDQESEHGGLVRKILETKKELEGSNDQQPRTKQDKSAPLMSDAARRKERELAQKEIEKLRKSIQTLTRSANPLGKIMDYVQEDVDSMNKELEMWRTENKNHSVALKREQSITDNEIEPLRAQLQELESEISEMVDKISTVKCNILKNDERIQKMLSSISFTS</sequence>
<dbReference type="InterPro" id="IPR018799">
    <property type="entry name" value="TRAF3IP1"/>
</dbReference>
<keyword evidence="6" id="KW-0206">Cytoskeleton</keyword>
<dbReference type="Pfam" id="PF17749">
    <property type="entry name" value="MIP-T3_C"/>
    <property type="match status" value="1"/>
</dbReference>
<dbReference type="PhylomeDB" id="A7RXQ3"/>
<dbReference type="OrthoDB" id="10258914at2759"/>
<keyword evidence="7" id="KW-0966">Cell projection</keyword>
<dbReference type="InterPro" id="IPR041476">
    <property type="entry name" value="TRAF3IP1_C"/>
</dbReference>
<dbReference type="Gene3D" id="1.10.418.50">
    <property type="entry name" value="Microtubule-binding protein MIP-T3"/>
    <property type="match status" value="1"/>
</dbReference>
<name>A7RXQ3_NEMVE</name>
<evidence type="ECO:0000256" key="5">
    <source>
        <dbReference type="ARBA" id="ARBA00023054"/>
    </source>
</evidence>
<dbReference type="GO" id="GO:0030992">
    <property type="term" value="C:intraciliary transport particle B"/>
    <property type="evidence" value="ECO:0000318"/>
    <property type="project" value="GO_Central"/>
</dbReference>
<evidence type="ECO:0000256" key="4">
    <source>
        <dbReference type="ARBA" id="ARBA00022794"/>
    </source>
</evidence>
<evidence type="ECO:0000259" key="13">
    <source>
        <dbReference type="Pfam" id="PF17749"/>
    </source>
</evidence>
<organism evidence="14 15">
    <name type="scientific">Nematostella vectensis</name>
    <name type="common">Starlet sea anemone</name>
    <dbReference type="NCBI Taxonomy" id="45351"/>
    <lineage>
        <taxon>Eukaryota</taxon>
        <taxon>Metazoa</taxon>
        <taxon>Cnidaria</taxon>
        <taxon>Anthozoa</taxon>
        <taxon>Hexacorallia</taxon>
        <taxon>Actiniaria</taxon>
        <taxon>Edwardsiidae</taxon>
        <taxon>Nematostella</taxon>
    </lineage>
</organism>
<dbReference type="eggNOG" id="KOG3809">
    <property type="taxonomic scope" value="Eukaryota"/>
</dbReference>
<feature type="domain" description="TRAF3-interacting protein 1 C-terminal" evidence="13">
    <location>
        <begin position="384"/>
        <end position="539"/>
    </location>
</feature>
<evidence type="ECO:0000256" key="11">
    <source>
        <dbReference type="SAM" id="MobiDB-lite"/>
    </source>
</evidence>
<gene>
    <name evidence="14" type="ORF">NEMVEDRAFT_v1g163923</name>
</gene>
<dbReference type="InterPro" id="IPR042576">
    <property type="entry name" value="TRAF3IP1_N_sf"/>
</dbReference>
<feature type="compositionally biased region" description="Low complexity" evidence="11">
    <location>
        <begin position="305"/>
        <end position="317"/>
    </location>
</feature>
<evidence type="ECO:0000256" key="1">
    <source>
        <dbReference type="ARBA" id="ARBA00004120"/>
    </source>
</evidence>
<feature type="compositionally biased region" description="Basic and acidic residues" evidence="11">
    <location>
        <begin position="135"/>
        <end position="226"/>
    </location>
</feature>
<dbReference type="HOGENOM" id="CLU_023216_0_0_1"/>
<evidence type="ECO:0000259" key="12">
    <source>
        <dbReference type="Pfam" id="PF10243"/>
    </source>
</evidence>
<feature type="compositionally biased region" description="Polar residues" evidence="11">
    <location>
        <begin position="367"/>
        <end position="381"/>
    </location>
</feature>
<dbReference type="InterPro" id="IPR040468">
    <property type="entry name" value="TRAF3IP1_N"/>
</dbReference>
<evidence type="ECO:0000256" key="3">
    <source>
        <dbReference type="ARBA" id="ARBA00022490"/>
    </source>
</evidence>
<dbReference type="Proteomes" id="UP000001593">
    <property type="component" value="Unassembled WGS sequence"/>
</dbReference>
<evidence type="ECO:0000256" key="8">
    <source>
        <dbReference type="ARBA" id="ARBA00043971"/>
    </source>
</evidence>
<keyword evidence="15" id="KW-1185">Reference proteome</keyword>
<keyword evidence="4" id="KW-0970">Cilium biogenesis/degradation</keyword>
<dbReference type="GO" id="GO:0042073">
    <property type="term" value="P:intraciliary transport"/>
    <property type="evidence" value="ECO:0000318"/>
    <property type="project" value="GO_Central"/>
</dbReference>
<feature type="region of interest" description="Disordered" evidence="11">
    <location>
        <begin position="119"/>
        <end position="431"/>
    </location>
</feature>
<feature type="compositionally biased region" description="Polar residues" evidence="11">
    <location>
        <begin position="275"/>
        <end position="293"/>
    </location>
</feature>
<dbReference type="InParanoid" id="A7RXQ3"/>
<evidence type="ECO:0000256" key="9">
    <source>
        <dbReference type="ARBA" id="ARBA00070492"/>
    </source>
</evidence>
<evidence type="ECO:0000256" key="10">
    <source>
        <dbReference type="SAM" id="Coils"/>
    </source>
</evidence>
<dbReference type="GO" id="GO:0036064">
    <property type="term" value="C:ciliary basal body"/>
    <property type="evidence" value="ECO:0000318"/>
    <property type="project" value="GO_Central"/>
</dbReference>